<protein>
    <submittedName>
        <fullName evidence="1">Unannotated protein</fullName>
    </submittedName>
</protein>
<gene>
    <name evidence="1" type="ORF">UFOPK2366_00695</name>
</gene>
<proteinExistence type="predicted"/>
<dbReference type="AlphaFoldDB" id="A0A6J6NYS0"/>
<accession>A0A6J6NYS0</accession>
<dbReference type="EMBL" id="CAEZXM010000106">
    <property type="protein sequence ID" value="CAB4689875.1"/>
    <property type="molecule type" value="Genomic_DNA"/>
</dbReference>
<name>A0A6J6NYS0_9ZZZZ</name>
<organism evidence="1">
    <name type="scientific">freshwater metagenome</name>
    <dbReference type="NCBI Taxonomy" id="449393"/>
    <lineage>
        <taxon>unclassified sequences</taxon>
        <taxon>metagenomes</taxon>
        <taxon>ecological metagenomes</taxon>
    </lineage>
</organism>
<dbReference type="InterPro" id="IPR021441">
    <property type="entry name" value="DUF3090"/>
</dbReference>
<sequence length="114" mass="12529">MADLEPSTELPRSLSFETPPPFEAAFVLGPIALGYDRENDRLLVQLEEIITVDEDGEPDEEAFDDRGQVRVLLQRDQALAFCAHTESVVSAGRAPCAFCGRPMEPNGHPCPTMN</sequence>
<dbReference type="Pfam" id="PF11290">
    <property type="entry name" value="DUF3090"/>
    <property type="match status" value="1"/>
</dbReference>
<evidence type="ECO:0000313" key="1">
    <source>
        <dbReference type="EMBL" id="CAB4689875.1"/>
    </source>
</evidence>
<reference evidence="1" key="1">
    <citation type="submission" date="2020-05" db="EMBL/GenBank/DDBJ databases">
        <authorList>
            <person name="Chiriac C."/>
            <person name="Salcher M."/>
            <person name="Ghai R."/>
            <person name="Kavagutti S V."/>
        </authorList>
    </citation>
    <scope>NUCLEOTIDE SEQUENCE</scope>
</reference>